<evidence type="ECO:0008006" key="3">
    <source>
        <dbReference type="Google" id="ProtNLM"/>
    </source>
</evidence>
<keyword evidence="2" id="KW-1185">Reference proteome</keyword>
<dbReference type="PANTHER" id="PTHR36069:SF4">
    <property type="entry name" value="FASCICLIN-LIKE ARABINOGALACTAN FAMILY PROTEIN"/>
    <property type="match status" value="1"/>
</dbReference>
<dbReference type="Gramene" id="ONI18188">
    <property type="protein sequence ID" value="ONI18188"/>
    <property type="gene ID" value="PRUPE_3G201600"/>
</dbReference>
<feature type="non-terminal residue" evidence="1">
    <location>
        <position position="144"/>
    </location>
</feature>
<dbReference type="EMBL" id="CM007653">
    <property type="protein sequence ID" value="ONI18188.1"/>
    <property type="molecule type" value="Genomic_DNA"/>
</dbReference>
<evidence type="ECO:0000313" key="2">
    <source>
        <dbReference type="Proteomes" id="UP000006882"/>
    </source>
</evidence>
<reference evidence="1 2" key="1">
    <citation type="journal article" date="2013" name="Nat. Genet.">
        <title>The high-quality draft genome of peach (Prunus persica) identifies unique patterns of genetic diversity, domestication and genome evolution.</title>
        <authorList>
            <consortium name="International Peach Genome Initiative"/>
            <person name="Verde I."/>
            <person name="Abbott A.G."/>
            <person name="Scalabrin S."/>
            <person name="Jung S."/>
            <person name="Shu S."/>
            <person name="Marroni F."/>
            <person name="Zhebentyayeva T."/>
            <person name="Dettori M.T."/>
            <person name="Grimwood J."/>
            <person name="Cattonaro F."/>
            <person name="Zuccolo A."/>
            <person name="Rossini L."/>
            <person name="Jenkins J."/>
            <person name="Vendramin E."/>
            <person name="Meisel L.A."/>
            <person name="Decroocq V."/>
            <person name="Sosinski B."/>
            <person name="Prochnik S."/>
            <person name="Mitros T."/>
            <person name="Policriti A."/>
            <person name="Cipriani G."/>
            <person name="Dondini L."/>
            <person name="Ficklin S."/>
            <person name="Goodstein D.M."/>
            <person name="Xuan P."/>
            <person name="Del Fabbro C."/>
            <person name="Aramini V."/>
            <person name="Copetti D."/>
            <person name="Gonzalez S."/>
            <person name="Horner D.S."/>
            <person name="Falchi R."/>
            <person name="Lucas S."/>
            <person name="Mica E."/>
            <person name="Maldonado J."/>
            <person name="Lazzari B."/>
            <person name="Bielenberg D."/>
            <person name="Pirona R."/>
            <person name="Miculan M."/>
            <person name="Barakat A."/>
            <person name="Testolin R."/>
            <person name="Stella A."/>
            <person name="Tartarini S."/>
            <person name="Tonutti P."/>
            <person name="Arus P."/>
            <person name="Orellana A."/>
            <person name="Wells C."/>
            <person name="Main D."/>
            <person name="Vizzotto G."/>
            <person name="Silva H."/>
            <person name="Salamini F."/>
            <person name="Schmutz J."/>
            <person name="Morgante M."/>
            <person name="Rokhsar D.S."/>
        </authorList>
    </citation>
    <scope>NUCLEOTIDE SEQUENCE [LARGE SCALE GENOMIC DNA]</scope>
    <source>
        <strain evidence="2">cv. Nemared</strain>
    </source>
</reference>
<dbReference type="AlphaFoldDB" id="A0A251Q333"/>
<accession>A0A251Q333</accession>
<name>A0A251Q333_PRUPE</name>
<protein>
    <recommendedName>
        <fullName evidence="3">FAS1 domain-containing protein</fullName>
    </recommendedName>
</protein>
<dbReference type="InterPro" id="IPR053339">
    <property type="entry name" value="FAS1_domain_protein"/>
</dbReference>
<dbReference type="Proteomes" id="UP000006882">
    <property type="component" value="Chromosome G3"/>
</dbReference>
<sequence>GESKLAKQINETDLQAAMADMRMSSYHGFVILFSSSIPKSLRNTNITFFMPNDQELSSAASSPRIHPQPFDTTALNFGHLLHFANGSLVPSGTPSKIISVTHSRRSGLFLNNAKIVTPYVSNSSTIRCHGISTTMAFRTLCSFQ</sequence>
<proteinExistence type="predicted"/>
<dbReference type="PANTHER" id="PTHR36069">
    <property type="entry name" value="EXPRESSED PROTEIN-RELATED"/>
    <property type="match status" value="1"/>
</dbReference>
<gene>
    <name evidence="1" type="ORF">PRUPE_3G201600</name>
</gene>
<organism evidence="1 2">
    <name type="scientific">Prunus persica</name>
    <name type="common">Peach</name>
    <name type="synonym">Amygdalus persica</name>
    <dbReference type="NCBI Taxonomy" id="3760"/>
    <lineage>
        <taxon>Eukaryota</taxon>
        <taxon>Viridiplantae</taxon>
        <taxon>Streptophyta</taxon>
        <taxon>Embryophyta</taxon>
        <taxon>Tracheophyta</taxon>
        <taxon>Spermatophyta</taxon>
        <taxon>Magnoliopsida</taxon>
        <taxon>eudicotyledons</taxon>
        <taxon>Gunneridae</taxon>
        <taxon>Pentapetalae</taxon>
        <taxon>rosids</taxon>
        <taxon>fabids</taxon>
        <taxon>Rosales</taxon>
        <taxon>Rosaceae</taxon>
        <taxon>Amygdaloideae</taxon>
        <taxon>Amygdaleae</taxon>
        <taxon>Prunus</taxon>
    </lineage>
</organism>
<evidence type="ECO:0000313" key="1">
    <source>
        <dbReference type="EMBL" id="ONI18188.1"/>
    </source>
</evidence>